<protein>
    <submittedName>
        <fullName evidence="1">Uncharacterized protein</fullName>
    </submittedName>
</protein>
<reference evidence="1" key="1">
    <citation type="submission" date="2018-06" db="EMBL/GenBank/DDBJ databases">
        <authorList>
            <person name="Zhirakovskaya E."/>
        </authorList>
    </citation>
    <scope>NUCLEOTIDE SEQUENCE</scope>
</reference>
<dbReference type="AlphaFoldDB" id="A0A3B1CNH4"/>
<proteinExistence type="predicted"/>
<dbReference type="SUPFAM" id="SSF48452">
    <property type="entry name" value="TPR-like"/>
    <property type="match status" value="1"/>
</dbReference>
<organism evidence="1">
    <name type="scientific">hydrothermal vent metagenome</name>
    <dbReference type="NCBI Taxonomy" id="652676"/>
    <lineage>
        <taxon>unclassified sequences</taxon>
        <taxon>metagenomes</taxon>
        <taxon>ecological metagenomes</taxon>
    </lineage>
</organism>
<name>A0A3B1CNH4_9ZZZZ</name>
<dbReference type="InterPro" id="IPR011990">
    <property type="entry name" value="TPR-like_helical_dom_sf"/>
</dbReference>
<dbReference type="Gene3D" id="1.25.40.10">
    <property type="entry name" value="Tetratricopeptide repeat domain"/>
    <property type="match status" value="1"/>
</dbReference>
<evidence type="ECO:0000313" key="1">
    <source>
        <dbReference type="EMBL" id="VAX20465.1"/>
    </source>
</evidence>
<gene>
    <name evidence="1" type="ORF">MNBD_NITROSPINAE01-261</name>
</gene>
<sequence length="178" mass="19308">MLQIPVTAIITVVIGLSVLLAAVKIERTSQSASPPLAKRTGSVATLGERLLGQYAGGALSVESMLTTMQLEFGDSGPERLLKIVDAALFIRHDLKLDRLYCLRGLILRHMGQENEAAGAFRLALKNNPESMDARMSLVIHYMKGKMFGSARVEIEKVLKANDAKYVHKTIGSDISDAA</sequence>
<accession>A0A3B1CNH4</accession>
<dbReference type="EMBL" id="UOGC01000105">
    <property type="protein sequence ID" value="VAX20465.1"/>
    <property type="molecule type" value="Genomic_DNA"/>
</dbReference>